<protein>
    <submittedName>
        <fullName evidence="2">Uncharacterized protein</fullName>
    </submittedName>
</protein>
<sequence>MLGRLVFGGVGLVIGVIVATYVDLDPTEADAAFPTAVNSQIID</sequence>
<keyword evidence="1" id="KW-0472">Membrane</keyword>
<dbReference type="RefSeq" id="WP_281252782.1">
    <property type="nucleotide sequence ID" value="NZ_FXYF01000001.1"/>
</dbReference>
<evidence type="ECO:0000313" key="3">
    <source>
        <dbReference type="Proteomes" id="UP000207598"/>
    </source>
</evidence>
<organism evidence="2 3">
    <name type="scientific">Maliponia aquimaris</name>
    <dbReference type="NCBI Taxonomy" id="1673631"/>
    <lineage>
        <taxon>Bacteria</taxon>
        <taxon>Pseudomonadati</taxon>
        <taxon>Pseudomonadota</taxon>
        <taxon>Alphaproteobacteria</taxon>
        <taxon>Rhodobacterales</taxon>
        <taxon>Paracoccaceae</taxon>
        <taxon>Maliponia</taxon>
    </lineage>
</organism>
<evidence type="ECO:0000313" key="2">
    <source>
        <dbReference type="EMBL" id="SMX32571.1"/>
    </source>
</evidence>
<gene>
    <name evidence="2" type="ORF">MAA8898_00282</name>
</gene>
<dbReference type="Proteomes" id="UP000207598">
    <property type="component" value="Unassembled WGS sequence"/>
</dbReference>
<feature type="transmembrane region" description="Helical" evidence="1">
    <location>
        <begin position="6"/>
        <end position="24"/>
    </location>
</feature>
<dbReference type="EMBL" id="FXYF01000001">
    <property type="protein sequence ID" value="SMX32571.1"/>
    <property type="molecule type" value="Genomic_DNA"/>
</dbReference>
<keyword evidence="1" id="KW-1133">Transmembrane helix</keyword>
<proteinExistence type="predicted"/>
<name>A0A238JPI8_9RHOB</name>
<accession>A0A238JPI8</accession>
<reference evidence="2 3" key="1">
    <citation type="submission" date="2017-05" db="EMBL/GenBank/DDBJ databases">
        <authorList>
            <person name="Song R."/>
            <person name="Chenine A.L."/>
            <person name="Ruprecht R.M."/>
        </authorList>
    </citation>
    <scope>NUCLEOTIDE SEQUENCE [LARGE SCALE GENOMIC DNA]</scope>
    <source>
        <strain evidence="2 3">CECT 8898</strain>
    </source>
</reference>
<evidence type="ECO:0000256" key="1">
    <source>
        <dbReference type="SAM" id="Phobius"/>
    </source>
</evidence>
<keyword evidence="3" id="KW-1185">Reference proteome</keyword>
<dbReference type="AlphaFoldDB" id="A0A238JPI8"/>
<keyword evidence="1" id="KW-0812">Transmembrane</keyword>